<keyword evidence="3" id="KW-0804">Transcription</keyword>
<dbReference type="RefSeq" id="WP_043948133.1">
    <property type="nucleotide sequence ID" value="NZ_HG966617.1"/>
</dbReference>
<accession>X5MFN0</accession>
<dbReference type="EMBL" id="HG966617">
    <property type="protein sequence ID" value="CDO59984.1"/>
    <property type="molecule type" value="Genomic_DNA"/>
</dbReference>
<name>X5MFN0_9HYPH</name>
<evidence type="ECO:0000256" key="2">
    <source>
        <dbReference type="ARBA" id="ARBA00023125"/>
    </source>
</evidence>
<dbReference type="Pfam" id="PF01638">
    <property type="entry name" value="HxlR"/>
    <property type="match status" value="1"/>
</dbReference>
<evidence type="ECO:0000313" key="5">
    <source>
        <dbReference type="EMBL" id="CDO59984.1"/>
    </source>
</evidence>
<keyword evidence="2" id="KW-0238">DNA-binding</keyword>
<dbReference type="PANTHER" id="PTHR33204">
    <property type="entry name" value="TRANSCRIPTIONAL REGULATOR, MARR FAMILY"/>
    <property type="match status" value="1"/>
</dbReference>
<dbReference type="InterPro" id="IPR036388">
    <property type="entry name" value="WH-like_DNA-bd_sf"/>
</dbReference>
<dbReference type="OrthoDB" id="9782219at2"/>
<dbReference type="InterPro" id="IPR002577">
    <property type="entry name" value="HTH_HxlR"/>
</dbReference>
<dbReference type="Proteomes" id="UP000032160">
    <property type="component" value="Chromosome I"/>
</dbReference>
<reference evidence="5 6" key="1">
    <citation type="journal article" date="2014" name="Front. Genet.">
        <title>Genome and metabolic network of "Candidatus Phaeomarinobacter ectocarpi" Ec32, a new candidate genus of Alphaproteobacteria frequently associated with brown algae.</title>
        <authorList>
            <person name="Dittami S.M."/>
            <person name="Barbeyron T."/>
            <person name="Boyen C."/>
            <person name="Cambefort J."/>
            <person name="Collet G."/>
            <person name="Delage L."/>
            <person name="Gobet A."/>
            <person name="Groisillier A."/>
            <person name="Leblanc C."/>
            <person name="Michel G."/>
            <person name="Scornet D."/>
            <person name="Siegel A."/>
            <person name="Tapia J.E."/>
            <person name="Tonon T."/>
        </authorList>
    </citation>
    <scope>NUCLEOTIDE SEQUENCE [LARGE SCALE GENOMIC DNA]</scope>
    <source>
        <strain evidence="5 6">Ec32</strain>
    </source>
</reference>
<dbReference type="KEGG" id="pect:BN1012_Phect1770"/>
<dbReference type="STRING" id="1458461.BN1012_Phect1770"/>
<feature type="domain" description="HTH hxlR-type" evidence="4">
    <location>
        <begin position="9"/>
        <end position="106"/>
    </location>
</feature>
<dbReference type="GO" id="GO:0003677">
    <property type="term" value="F:DNA binding"/>
    <property type="evidence" value="ECO:0007669"/>
    <property type="project" value="UniProtKB-KW"/>
</dbReference>
<keyword evidence="6" id="KW-1185">Reference proteome</keyword>
<proteinExistence type="predicted"/>
<dbReference type="AlphaFoldDB" id="X5MFN0"/>
<keyword evidence="1" id="KW-0805">Transcription regulation</keyword>
<dbReference type="InterPro" id="IPR036390">
    <property type="entry name" value="WH_DNA-bd_sf"/>
</dbReference>
<dbReference type="Gene3D" id="1.10.10.10">
    <property type="entry name" value="Winged helix-like DNA-binding domain superfamily/Winged helix DNA-binding domain"/>
    <property type="match status" value="1"/>
</dbReference>
<evidence type="ECO:0000256" key="1">
    <source>
        <dbReference type="ARBA" id="ARBA00023015"/>
    </source>
</evidence>
<dbReference type="PROSITE" id="PS51118">
    <property type="entry name" value="HTH_HXLR"/>
    <property type="match status" value="1"/>
</dbReference>
<evidence type="ECO:0000259" key="4">
    <source>
        <dbReference type="PROSITE" id="PS51118"/>
    </source>
</evidence>
<gene>
    <name evidence="5" type="ORF">BN1012_Phect1770</name>
</gene>
<organism evidence="5 6">
    <name type="scientific">Candidatus Phaeomarinibacter ectocarpi</name>
    <dbReference type="NCBI Taxonomy" id="1458461"/>
    <lineage>
        <taxon>Bacteria</taxon>
        <taxon>Pseudomonadati</taxon>
        <taxon>Pseudomonadota</taxon>
        <taxon>Alphaproteobacteria</taxon>
        <taxon>Hyphomicrobiales</taxon>
        <taxon>Parvibaculaceae</taxon>
        <taxon>Candidatus Phaeomarinibacter</taxon>
    </lineage>
</organism>
<evidence type="ECO:0000256" key="3">
    <source>
        <dbReference type="ARBA" id="ARBA00023163"/>
    </source>
</evidence>
<sequence>MTHKHTHTCAIAGMLNIFGDHWTWLVVREAFYGATRFKDFQRNTGISRNLLADRLSVLVDEGIFKKTDIGTQGTRFAYELTDKGRSLQPVLAAMTLWGNEHVFGAGNEPVVMVDQKTGQRVEALHPVNAKGRKVLPENVVAMPGPGASKATIRRLEEAAALDVS</sequence>
<protein>
    <submittedName>
        <fullName evidence="5">Transcriptional regulator, HxlR family</fullName>
    </submittedName>
</protein>
<evidence type="ECO:0000313" key="6">
    <source>
        <dbReference type="Proteomes" id="UP000032160"/>
    </source>
</evidence>
<dbReference type="HOGENOM" id="CLU_111585_0_1_5"/>
<dbReference type="SUPFAM" id="SSF46785">
    <property type="entry name" value="Winged helix' DNA-binding domain"/>
    <property type="match status" value="1"/>
</dbReference>
<dbReference type="PANTHER" id="PTHR33204:SF18">
    <property type="entry name" value="TRANSCRIPTIONAL REGULATORY PROTEIN"/>
    <property type="match status" value="1"/>
</dbReference>